<comment type="caution">
    <text evidence="6">Lacks conserved residue(s) required for the propagation of feature annotation.</text>
</comment>
<dbReference type="GO" id="GO:0008173">
    <property type="term" value="F:RNA methyltransferase activity"/>
    <property type="evidence" value="ECO:0007669"/>
    <property type="project" value="InterPro"/>
</dbReference>
<keyword evidence="5 6" id="KW-0694">RNA-binding</keyword>
<dbReference type="InterPro" id="IPR054728">
    <property type="entry name" value="RsmB-like_ferredoxin"/>
</dbReference>
<evidence type="ECO:0000313" key="8">
    <source>
        <dbReference type="EMBL" id="KLN60247.1"/>
    </source>
</evidence>
<keyword evidence="9" id="KW-1185">Reference proteome</keyword>
<feature type="active site" description="Nucleophile" evidence="6">
    <location>
        <position position="372"/>
    </location>
</feature>
<evidence type="ECO:0000256" key="5">
    <source>
        <dbReference type="ARBA" id="ARBA00022884"/>
    </source>
</evidence>
<dbReference type="PATRIC" id="fig|1489064.4.peg.4102"/>
<dbReference type="Proteomes" id="UP000035444">
    <property type="component" value="Unassembled WGS sequence"/>
</dbReference>
<organism evidence="8 9">
    <name type="scientific">Kiloniella spongiae</name>
    <dbReference type="NCBI Taxonomy" id="1489064"/>
    <lineage>
        <taxon>Bacteria</taxon>
        <taxon>Pseudomonadati</taxon>
        <taxon>Pseudomonadota</taxon>
        <taxon>Alphaproteobacteria</taxon>
        <taxon>Rhodospirillales</taxon>
        <taxon>Kiloniellaceae</taxon>
        <taxon>Kiloniella</taxon>
    </lineage>
</organism>
<dbReference type="PROSITE" id="PS51686">
    <property type="entry name" value="SAM_MT_RSMB_NOP"/>
    <property type="match status" value="1"/>
</dbReference>
<keyword evidence="4 6" id="KW-0949">S-adenosyl-L-methionine</keyword>
<feature type="binding site" evidence="6">
    <location>
        <position position="298"/>
    </location>
    <ligand>
        <name>S-adenosyl-L-methionine</name>
        <dbReference type="ChEBI" id="CHEBI:59789"/>
    </ligand>
</feature>
<evidence type="ECO:0000256" key="1">
    <source>
        <dbReference type="ARBA" id="ARBA00007494"/>
    </source>
</evidence>
<dbReference type="InterPro" id="IPR001678">
    <property type="entry name" value="MeTrfase_RsmB-F_NOP2_dom"/>
</dbReference>
<gene>
    <name evidence="8" type="ORF">WH96_13785</name>
</gene>
<dbReference type="InterPro" id="IPR029063">
    <property type="entry name" value="SAM-dependent_MTases_sf"/>
</dbReference>
<dbReference type="EMBL" id="LAQL01000008">
    <property type="protein sequence ID" value="KLN60247.1"/>
    <property type="molecule type" value="Genomic_DNA"/>
</dbReference>
<evidence type="ECO:0000259" key="7">
    <source>
        <dbReference type="PROSITE" id="PS51686"/>
    </source>
</evidence>
<evidence type="ECO:0000313" key="9">
    <source>
        <dbReference type="Proteomes" id="UP000035444"/>
    </source>
</evidence>
<dbReference type="Gene3D" id="3.40.50.150">
    <property type="entry name" value="Vaccinia Virus protein VP39"/>
    <property type="match status" value="1"/>
</dbReference>
<dbReference type="Pfam" id="PF22458">
    <property type="entry name" value="RsmF-B_ferredox"/>
    <property type="match status" value="1"/>
</dbReference>
<dbReference type="Pfam" id="PF01189">
    <property type="entry name" value="Methyltr_RsmB-F"/>
    <property type="match status" value="1"/>
</dbReference>
<dbReference type="PANTHER" id="PTHR22807">
    <property type="entry name" value="NOP2 YEAST -RELATED NOL1/NOP2/FMU SUN DOMAIN-CONTAINING"/>
    <property type="match status" value="1"/>
</dbReference>
<dbReference type="AlphaFoldDB" id="A0A0H2MHN4"/>
<accession>A0A0H2MHN4</accession>
<dbReference type="RefSeq" id="WP_047764778.1">
    <property type="nucleotide sequence ID" value="NZ_LAQL01000008.1"/>
</dbReference>
<sequence>MRPSGRIQTSIELLTEVMDSSLPMDRVVNNYLRARRFIGSKDRKDISARVYGVIRSKCRLDWWTIKSGLGDGCRSLVLSYATLVEGLKASELDEICNGGEYSPRALSEFENEALATLQGQELNHPDMPAAVQGELPDWLYALFEKQFGIESAKTEAAGLQHQASLDLRANLLKGERDQAIALLGKDNVEGVVTEFSPWGIRVQGRTALGNCKAFRDGLVEVQDEGSQLIALLCDVTPGQSVLDLCAGAGGKSLALGALLKNDGELVAMDIDPRRLQRAEPRVEKAGIENIRYATLNKDNLKKMSAKGASDKGFDRVLVDAPCSGSGTWRRQPDARLRITSDKFANYKEMQTKVLEQGASCVKVGGRLIYATCSLLDEENTDQIDSFLAKHPNYQRVPVSKIWEAQGMVPCAFIDETMKVSPAQHSLDGFFCAVLERQS</sequence>
<dbReference type="InterPro" id="IPR049560">
    <property type="entry name" value="MeTrfase_RsmB-F_NOP2_cat"/>
</dbReference>
<feature type="domain" description="SAM-dependent MTase RsmB/NOP-type" evidence="7">
    <location>
        <begin position="155"/>
        <end position="437"/>
    </location>
</feature>
<evidence type="ECO:0000256" key="2">
    <source>
        <dbReference type="ARBA" id="ARBA00022603"/>
    </source>
</evidence>
<dbReference type="Gene3D" id="3.30.70.1170">
    <property type="entry name" value="Sun protein, domain 3"/>
    <property type="match status" value="1"/>
</dbReference>
<keyword evidence="2 6" id="KW-0489">Methyltransferase</keyword>
<dbReference type="CDD" id="cd02440">
    <property type="entry name" value="AdoMet_MTases"/>
    <property type="match status" value="1"/>
</dbReference>
<dbReference type="OrthoDB" id="9810297at2"/>
<keyword evidence="3 6" id="KW-0808">Transferase</keyword>
<dbReference type="GO" id="GO:0001510">
    <property type="term" value="P:RNA methylation"/>
    <property type="evidence" value="ECO:0007669"/>
    <property type="project" value="InterPro"/>
</dbReference>
<feature type="binding site" evidence="6">
    <location>
        <position position="269"/>
    </location>
    <ligand>
        <name>S-adenosyl-L-methionine</name>
        <dbReference type="ChEBI" id="CHEBI:59789"/>
    </ligand>
</feature>
<dbReference type="PRINTS" id="PR02008">
    <property type="entry name" value="RCMTFAMILY"/>
</dbReference>
<dbReference type="GO" id="GO:0003723">
    <property type="term" value="F:RNA binding"/>
    <property type="evidence" value="ECO:0007669"/>
    <property type="project" value="UniProtKB-UniRule"/>
</dbReference>
<comment type="similarity">
    <text evidence="1 6">Belongs to the class I-like SAM-binding methyltransferase superfamily. RsmB/NOP family.</text>
</comment>
<dbReference type="SUPFAM" id="SSF53335">
    <property type="entry name" value="S-adenosyl-L-methionine-dependent methyltransferases"/>
    <property type="match status" value="1"/>
</dbReference>
<feature type="binding site" evidence="6">
    <location>
        <position position="319"/>
    </location>
    <ligand>
        <name>S-adenosyl-L-methionine</name>
        <dbReference type="ChEBI" id="CHEBI:59789"/>
    </ligand>
</feature>
<evidence type="ECO:0000256" key="4">
    <source>
        <dbReference type="ARBA" id="ARBA00022691"/>
    </source>
</evidence>
<proteinExistence type="inferred from homology"/>
<evidence type="ECO:0000256" key="6">
    <source>
        <dbReference type="PROSITE-ProRule" id="PRU01023"/>
    </source>
</evidence>
<protein>
    <recommendedName>
        <fullName evidence="7">SAM-dependent MTase RsmB/NOP-type domain-containing protein</fullName>
    </recommendedName>
</protein>
<name>A0A0H2MHN4_9PROT</name>
<dbReference type="PROSITE" id="PS01153">
    <property type="entry name" value="NOL1_NOP2_SUN"/>
    <property type="match status" value="1"/>
</dbReference>
<dbReference type="InterPro" id="IPR018314">
    <property type="entry name" value="RsmB/NOL1/NOP2-like_CS"/>
</dbReference>
<comment type="caution">
    <text evidence="8">The sequence shown here is derived from an EMBL/GenBank/DDBJ whole genome shotgun (WGS) entry which is preliminary data.</text>
</comment>
<dbReference type="PANTHER" id="PTHR22807:SF53">
    <property type="entry name" value="RIBOSOMAL RNA SMALL SUBUNIT METHYLTRANSFERASE B-RELATED"/>
    <property type="match status" value="1"/>
</dbReference>
<reference evidence="8 9" key="1">
    <citation type="submission" date="2015-03" db="EMBL/GenBank/DDBJ databases">
        <title>Genome Sequence of Kiloniella spongiae MEBiC09566, isolated from a marine sponge.</title>
        <authorList>
            <person name="Shao Z."/>
            <person name="Wang L."/>
            <person name="Li X."/>
        </authorList>
    </citation>
    <scope>NUCLEOTIDE SEQUENCE [LARGE SCALE GENOMIC DNA]</scope>
    <source>
        <strain evidence="8 9">MEBiC09566</strain>
    </source>
</reference>
<evidence type="ECO:0000256" key="3">
    <source>
        <dbReference type="ARBA" id="ARBA00022679"/>
    </source>
</evidence>
<dbReference type="InterPro" id="IPR023267">
    <property type="entry name" value="RCMT"/>
</dbReference>
<dbReference type="STRING" id="1489064.WH96_13785"/>